<protein>
    <submittedName>
        <fullName evidence="7">Prohead serine protease</fullName>
    </submittedName>
</protein>
<keyword evidence="1" id="KW-1188">Viral release from host cell</keyword>
<keyword evidence="5" id="KW-1273">Viral capsid maturation</keyword>
<dbReference type="EMBL" id="BK032845">
    <property type="protein sequence ID" value="DAF63870.1"/>
    <property type="molecule type" value="Genomic_DNA"/>
</dbReference>
<dbReference type="NCBIfam" id="TIGR01543">
    <property type="entry name" value="proheadase_HK97"/>
    <property type="match status" value="1"/>
</dbReference>
<dbReference type="InterPro" id="IPR006433">
    <property type="entry name" value="Prohead_protease"/>
</dbReference>
<evidence type="ECO:0000256" key="2">
    <source>
        <dbReference type="ARBA" id="ARBA00022670"/>
    </source>
</evidence>
<evidence type="ECO:0000256" key="5">
    <source>
        <dbReference type="ARBA" id="ARBA00023045"/>
    </source>
</evidence>
<organism evidence="7">
    <name type="scientific">Siphoviridae sp. ctgn638</name>
    <dbReference type="NCBI Taxonomy" id="2827913"/>
    <lineage>
        <taxon>Viruses</taxon>
        <taxon>Duplodnaviria</taxon>
        <taxon>Heunggongvirae</taxon>
        <taxon>Uroviricota</taxon>
        <taxon>Caudoviricetes</taxon>
    </lineage>
</organism>
<evidence type="ECO:0000256" key="3">
    <source>
        <dbReference type="ARBA" id="ARBA00022801"/>
    </source>
</evidence>
<keyword evidence="2 7" id="KW-0645">Protease</keyword>
<dbReference type="GO" id="GO:0008233">
    <property type="term" value="F:peptidase activity"/>
    <property type="evidence" value="ECO:0007669"/>
    <property type="project" value="UniProtKB-KW"/>
</dbReference>
<dbReference type="GO" id="GO:0046797">
    <property type="term" value="P:viral procapsid maturation"/>
    <property type="evidence" value="ECO:0007669"/>
    <property type="project" value="UniProtKB-KW"/>
</dbReference>
<evidence type="ECO:0000313" key="7">
    <source>
        <dbReference type="EMBL" id="DAF63870.1"/>
    </source>
</evidence>
<dbReference type="InterPro" id="IPR054613">
    <property type="entry name" value="Peptidase_S78_dom"/>
</dbReference>
<evidence type="ECO:0000259" key="6">
    <source>
        <dbReference type="Pfam" id="PF04586"/>
    </source>
</evidence>
<name>A0A8S5TKP7_9CAUD</name>
<evidence type="ECO:0000256" key="4">
    <source>
        <dbReference type="ARBA" id="ARBA00022950"/>
    </source>
</evidence>
<reference evidence="7" key="1">
    <citation type="journal article" date="2021" name="Proc. Natl. Acad. Sci. U.S.A.">
        <title>A Catalog of Tens of Thousands of Viruses from Human Metagenomes Reveals Hidden Associations with Chronic Diseases.</title>
        <authorList>
            <person name="Tisza M.J."/>
            <person name="Buck C.B."/>
        </authorList>
    </citation>
    <scope>NUCLEOTIDE SEQUENCE</scope>
    <source>
        <strain evidence="7">Ctgn638</strain>
    </source>
</reference>
<proteinExistence type="predicted"/>
<dbReference type="GO" id="GO:0006508">
    <property type="term" value="P:proteolysis"/>
    <property type="evidence" value="ECO:0007669"/>
    <property type="project" value="UniProtKB-KW"/>
</dbReference>
<accession>A0A8S5TKP7</accession>
<keyword evidence="3" id="KW-0378">Hydrolase</keyword>
<feature type="domain" description="Prohead serine protease" evidence="6">
    <location>
        <begin position="30"/>
        <end position="179"/>
    </location>
</feature>
<keyword evidence="4" id="KW-0118">Viral capsid assembly</keyword>
<dbReference type="Pfam" id="PF04586">
    <property type="entry name" value="Peptidase_S78"/>
    <property type="match status" value="1"/>
</dbReference>
<sequence length="208" mass="24014">MRIIEKMTTQNKINSNYGKRCIELRNATTSEKEEKRVLEGMAVVFNKPTILYEYDGVQYKEVIDRHALDNADFSDCCLKYNHVDSVPVLARCRGNSLITTIQDNGLWFRAKLFNTTVARDVYNIVKEGGLDKCSFAFKIKRSEYDAQTHIRTILEIDKVYDLSIVDIPAYADTEVEARSLVELDNEARKKTLDSENEARKRAYIRTLL</sequence>
<evidence type="ECO:0000256" key="1">
    <source>
        <dbReference type="ARBA" id="ARBA00022612"/>
    </source>
</evidence>